<comment type="caution">
    <text evidence="1">The sequence shown here is derived from an EMBL/GenBank/DDBJ whole genome shotgun (WGS) entry which is preliminary data.</text>
</comment>
<name>E2S7R3_9ACTN</name>
<sequence>MSDAQDRACGDIDFVRDQDGVSCANCGRLFPPGQAFFEHVDASVREHWERTASAAVKEIAVLIDAGEPWKYRAAAERIHAHVGGGE</sequence>
<evidence type="ECO:0000313" key="2">
    <source>
        <dbReference type="Proteomes" id="UP000003111"/>
    </source>
</evidence>
<dbReference type="Proteomes" id="UP000003111">
    <property type="component" value="Unassembled WGS sequence"/>
</dbReference>
<gene>
    <name evidence="1" type="ORF">HMPREF0063_10070</name>
</gene>
<dbReference type="EMBL" id="ACLF03000001">
    <property type="protein sequence ID" value="EFQ84729.1"/>
    <property type="molecule type" value="Genomic_DNA"/>
</dbReference>
<dbReference type="RefSeq" id="WP_007076637.1">
    <property type="nucleotide sequence ID" value="NZ_CM001024.1"/>
</dbReference>
<reference evidence="1" key="1">
    <citation type="submission" date="2010-08" db="EMBL/GenBank/DDBJ databases">
        <authorList>
            <person name="Muzny D."/>
            <person name="Qin X."/>
            <person name="Buhay C."/>
            <person name="Dugan-Rocha S."/>
            <person name="Ding Y."/>
            <person name="Chen G."/>
            <person name="Hawes A."/>
            <person name="Holder M."/>
            <person name="Jhangiani S."/>
            <person name="Johnson A."/>
            <person name="Khan Z."/>
            <person name="Li Z."/>
            <person name="Liu W."/>
            <person name="Liu X."/>
            <person name="Perez L."/>
            <person name="Shen H."/>
            <person name="Wang Q."/>
            <person name="Watt J."/>
            <person name="Xi L."/>
            <person name="Xin Y."/>
            <person name="Zhou J."/>
            <person name="Deng J."/>
            <person name="Jiang H."/>
            <person name="Liu Y."/>
            <person name="Qu J."/>
            <person name="Song X.-Z."/>
            <person name="Zhang L."/>
            <person name="Villasana D."/>
            <person name="Johnson A."/>
            <person name="Liu J."/>
            <person name="Liyanage D."/>
            <person name="Lorensuhewa L."/>
            <person name="Robinson T."/>
            <person name="Song A."/>
            <person name="Song B.-B."/>
            <person name="Dinh H."/>
            <person name="Thornton R."/>
            <person name="Coyle M."/>
            <person name="Francisco L."/>
            <person name="Jackson L."/>
            <person name="Javaid M."/>
            <person name="Korchina V."/>
            <person name="Kovar C."/>
            <person name="Mata R."/>
            <person name="Mathew T."/>
            <person name="Ngo R."/>
            <person name="Nguyen L."/>
            <person name="Nguyen N."/>
            <person name="Okwuonu G."/>
            <person name="Ongeri F."/>
            <person name="Pham C."/>
            <person name="Simmons D."/>
            <person name="Wilczek-Boney K."/>
            <person name="Hale W."/>
            <person name="Jakkamsetti A."/>
            <person name="Pham P."/>
            <person name="Ruth R."/>
            <person name="San Lucas F."/>
            <person name="Warren J."/>
            <person name="Zhang J."/>
            <person name="Zhao Z."/>
            <person name="Zhou C."/>
            <person name="Zhu D."/>
            <person name="Lee S."/>
            <person name="Bess C."/>
            <person name="Blankenburg K."/>
            <person name="Forbes L."/>
            <person name="Fu Q."/>
            <person name="Gubbala S."/>
            <person name="Hirani K."/>
            <person name="Jayaseelan J.C."/>
            <person name="Lara F."/>
            <person name="Munidasa M."/>
            <person name="Palculict T."/>
            <person name="Patil S."/>
            <person name="Pu L.-L."/>
            <person name="Saada N."/>
            <person name="Tang L."/>
            <person name="Weissenberger G."/>
            <person name="Zhu Y."/>
            <person name="Hemphill L."/>
            <person name="Shang Y."/>
            <person name="Youmans B."/>
            <person name="Ayvaz T."/>
            <person name="Ross M."/>
            <person name="Santibanez J."/>
            <person name="Aqrawi P."/>
            <person name="Gross S."/>
            <person name="Joshi V."/>
            <person name="Fowler G."/>
            <person name="Nazareth L."/>
            <person name="Reid J."/>
            <person name="Worley K."/>
            <person name="Petrosino J."/>
            <person name="Highlander S."/>
            <person name="Gibbs R."/>
        </authorList>
    </citation>
    <scope>NUCLEOTIDE SEQUENCE [LARGE SCALE GENOMIC DNA]</scope>
    <source>
        <strain evidence="1">DSM 15272</strain>
    </source>
</reference>
<keyword evidence="2" id="KW-1185">Reference proteome</keyword>
<dbReference type="HOGENOM" id="CLU_2490879_0_0_11"/>
<organism evidence="1 2">
    <name type="scientific">Aeromicrobium marinum DSM 15272</name>
    <dbReference type="NCBI Taxonomy" id="585531"/>
    <lineage>
        <taxon>Bacteria</taxon>
        <taxon>Bacillati</taxon>
        <taxon>Actinomycetota</taxon>
        <taxon>Actinomycetes</taxon>
        <taxon>Propionibacteriales</taxon>
        <taxon>Nocardioidaceae</taxon>
        <taxon>Aeromicrobium</taxon>
    </lineage>
</organism>
<proteinExistence type="predicted"/>
<accession>E2S7R3</accession>
<evidence type="ECO:0000313" key="1">
    <source>
        <dbReference type="EMBL" id="EFQ84729.1"/>
    </source>
</evidence>
<protein>
    <submittedName>
        <fullName evidence="1">Uncharacterized protein</fullName>
    </submittedName>
</protein>
<dbReference type="STRING" id="585531.HMPREF0063_10070"/>
<dbReference type="AlphaFoldDB" id="E2S7R3"/>